<dbReference type="InterPro" id="IPR038116">
    <property type="entry name" value="TrpR-like_sf"/>
</dbReference>
<dbReference type="InterPro" id="IPR000831">
    <property type="entry name" value="Trp_repress"/>
</dbReference>
<reference evidence="2" key="1">
    <citation type="journal article" date="2019" name="Int. J. Syst. Evol. Microbiol.">
        <title>The Global Catalogue of Microorganisms (GCM) 10K type strain sequencing project: providing services to taxonomists for standard genome sequencing and annotation.</title>
        <authorList>
            <consortium name="The Broad Institute Genomics Platform"/>
            <consortium name="The Broad Institute Genome Sequencing Center for Infectious Disease"/>
            <person name="Wu L."/>
            <person name="Ma J."/>
        </authorList>
    </citation>
    <scope>NUCLEOTIDE SEQUENCE [LARGE SCALE GENOMIC DNA]</scope>
    <source>
        <strain evidence="2">CCUG 56607</strain>
    </source>
</reference>
<dbReference type="Pfam" id="PF01371">
    <property type="entry name" value="Trp_repressor"/>
    <property type="match status" value="1"/>
</dbReference>
<evidence type="ECO:0000313" key="1">
    <source>
        <dbReference type="EMBL" id="MFD1021027.1"/>
    </source>
</evidence>
<comment type="caution">
    <text evidence="1">The sequence shown here is derived from an EMBL/GenBank/DDBJ whole genome shotgun (WGS) entry which is preliminary data.</text>
</comment>
<dbReference type="RefSeq" id="WP_386063734.1">
    <property type="nucleotide sequence ID" value="NZ_JBHTKL010000006.1"/>
</dbReference>
<dbReference type="NCBIfam" id="TIGR02531">
    <property type="entry name" value="yecD_yerC"/>
    <property type="match status" value="1"/>
</dbReference>
<dbReference type="InterPro" id="IPR013368">
    <property type="entry name" value="YecD_YerC"/>
</dbReference>
<dbReference type="PANTHER" id="PTHR40080:SF1">
    <property type="entry name" value="TRPR-LIKE PROTEIN YERC_YECD"/>
    <property type="match status" value="1"/>
</dbReference>
<keyword evidence="2" id="KW-1185">Reference proteome</keyword>
<dbReference type="PANTHER" id="PTHR40080">
    <property type="entry name" value="LMO1763 PROTEIN"/>
    <property type="match status" value="1"/>
</dbReference>
<gene>
    <name evidence="1" type="ORF">ACFQ2J_17695</name>
</gene>
<dbReference type="EMBL" id="JBHTKL010000006">
    <property type="protein sequence ID" value="MFD1021027.1"/>
    <property type="molecule type" value="Genomic_DNA"/>
</dbReference>
<dbReference type="SUPFAM" id="SSF48295">
    <property type="entry name" value="TrpR-like"/>
    <property type="match status" value="1"/>
</dbReference>
<protein>
    <submittedName>
        <fullName evidence="1">YerC/YecD family TrpR-related protein</fullName>
    </submittedName>
</protein>
<sequence length="101" mass="11637">MQIDKLRGKALDQLFEAILSLNDVEECYRFFDDLATMNEIQSLAQRLEVARMLREGFTYHKIEDETGASTATISRVKRCLNYGNDAYELALDRLAEKNKEA</sequence>
<dbReference type="InterPro" id="IPR010921">
    <property type="entry name" value="Trp_repressor/repl_initiator"/>
</dbReference>
<name>A0ABW3L6C3_9BACI</name>
<dbReference type="Proteomes" id="UP001596990">
    <property type="component" value="Unassembled WGS sequence"/>
</dbReference>
<organism evidence="1 2">
    <name type="scientific">Thalassobacillus hwangdonensis</name>
    <dbReference type="NCBI Taxonomy" id="546108"/>
    <lineage>
        <taxon>Bacteria</taxon>
        <taxon>Bacillati</taxon>
        <taxon>Bacillota</taxon>
        <taxon>Bacilli</taxon>
        <taxon>Bacillales</taxon>
        <taxon>Bacillaceae</taxon>
        <taxon>Thalassobacillus</taxon>
    </lineage>
</organism>
<proteinExistence type="predicted"/>
<dbReference type="Gene3D" id="1.10.1270.10">
    <property type="entry name" value="TrpR-like"/>
    <property type="match status" value="1"/>
</dbReference>
<evidence type="ECO:0000313" key="2">
    <source>
        <dbReference type="Proteomes" id="UP001596990"/>
    </source>
</evidence>
<accession>A0ABW3L6C3</accession>
<dbReference type="PIRSF" id="PIRSF012508">
    <property type="entry name" value="YerC"/>
    <property type="match status" value="1"/>
</dbReference>